<feature type="compositionally biased region" description="Basic and acidic residues" evidence="2">
    <location>
        <begin position="106"/>
        <end position="123"/>
    </location>
</feature>
<feature type="region of interest" description="Disordered" evidence="2">
    <location>
        <begin position="248"/>
        <end position="268"/>
    </location>
</feature>
<evidence type="ECO:0000313" key="3">
    <source>
        <dbReference type="EMBL" id="CAJ1408954.1"/>
    </source>
</evidence>
<comment type="caution">
    <text evidence="3">The sequence shown here is derived from an EMBL/GenBank/DDBJ whole genome shotgun (WGS) entry which is preliminary data.</text>
</comment>
<reference evidence="3" key="1">
    <citation type="submission" date="2023-08" db="EMBL/GenBank/DDBJ databases">
        <authorList>
            <person name="Chen Y."/>
            <person name="Shah S."/>
            <person name="Dougan E. K."/>
            <person name="Thang M."/>
            <person name="Chan C."/>
        </authorList>
    </citation>
    <scope>NUCLEOTIDE SEQUENCE</scope>
</reference>
<feature type="region of interest" description="Disordered" evidence="2">
    <location>
        <begin position="97"/>
        <end position="160"/>
    </location>
</feature>
<dbReference type="AlphaFoldDB" id="A0AA36JPU5"/>
<keyword evidence="4" id="KW-1185">Reference proteome</keyword>
<evidence type="ECO:0000313" key="4">
    <source>
        <dbReference type="Proteomes" id="UP001178507"/>
    </source>
</evidence>
<feature type="non-terminal residue" evidence="3">
    <location>
        <position position="268"/>
    </location>
</feature>
<organism evidence="3 4">
    <name type="scientific">Effrenium voratum</name>
    <dbReference type="NCBI Taxonomy" id="2562239"/>
    <lineage>
        <taxon>Eukaryota</taxon>
        <taxon>Sar</taxon>
        <taxon>Alveolata</taxon>
        <taxon>Dinophyceae</taxon>
        <taxon>Suessiales</taxon>
        <taxon>Symbiodiniaceae</taxon>
        <taxon>Effrenium</taxon>
    </lineage>
</organism>
<gene>
    <name evidence="3" type="ORF">EVOR1521_LOCUS30167</name>
</gene>
<evidence type="ECO:0000256" key="2">
    <source>
        <dbReference type="SAM" id="MobiDB-lite"/>
    </source>
</evidence>
<protein>
    <submittedName>
        <fullName evidence="3">Uncharacterized protein</fullName>
    </submittedName>
</protein>
<proteinExistence type="predicted"/>
<evidence type="ECO:0000256" key="1">
    <source>
        <dbReference type="SAM" id="Coils"/>
    </source>
</evidence>
<dbReference type="EMBL" id="CAUJNA010003741">
    <property type="protein sequence ID" value="CAJ1408954.1"/>
    <property type="molecule type" value="Genomic_DNA"/>
</dbReference>
<accession>A0AA36JPU5</accession>
<sequence length="268" mass="29633">MARLSLSRAIQLFWHAELSNDDAKLPSADDSGTDAERRLAHVVVQLMAVPAGMTSMSLPGMQLMPISCSGMMFQKDWNGGSEQPKCVVKNTFLHVDNQEQTSNAGMKDRRRESSAPPRPRVEMAEEEEDGREARQGAGSLWTEGVAGRQASEPASKNNGQYLLIPSANSLKAQKSQGHSLSMEQQIQQLQLEQQQLLAQHQAQQQALLQQQQVELMYQQQQLEALQHSVNETQGEEIQETDDEDCIGQYQHQGISPGPVAPTDGAMAW</sequence>
<dbReference type="Proteomes" id="UP001178507">
    <property type="component" value="Unassembled WGS sequence"/>
</dbReference>
<feature type="coiled-coil region" evidence="1">
    <location>
        <begin position="179"/>
        <end position="206"/>
    </location>
</feature>
<keyword evidence="1" id="KW-0175">Coiled coil</keyword>
<name>A0AA36JPU5_9DINO</name>